<dbReference type="InterPro" id="IPR036890">
    <property type="entry name" value="HATPase_C_sf"/>
</dbReference>
<sequence>MKFSKRIHTIYPGSLFMKIAGVVVIGVLIVSVFTWGAAFRLTRQGYVETMSQSNQQILTMVKSKIETANDKITDVELAINNSGAFSQYLKSGPENPKLFHLVYDMLKELNTVKPDTFYDIAVVGTNGQCYVSNQTSLSIPAEELLKDKITQDAREQPNRILYRFVKKGITQNSKDSSAFVAIKALTYPGTKKPYGFAYVVMKQQDLRAFFDNLSNSTNNLMMLDTSGNIVSSSNEEIIGQKEEDLARIIQDMNAKKETSRYAQLRNKPVLVLACPVPRWNLYAVSVFDYARALNEFNGSIYILVICSIITGVVLIVLFLLIRQIIQPINKLVHTMEKVTKEGLPDHIAVIDNGYEVRQLSSAFSMMIDHINDYVRQLIQLEQDKRRMEIHTLQMQINPHFIYNTLTSIKWLIWQKDSEKAVQSIDTFTLLLRSTIRDSQKFIPASEEVENLKNYIFLQKIRFGQQIQTAVFLSPAAADCLMPKLLLQPFLENSFFHAFANRQQGVISLFIDCHGQNLVCELIDDGVGMMQSKADELLAGQPDEDCRSIGIRNVNARIHLLFGEQYGVKIFSEPGHGTSVMTTLPIIREGNNADEENTNIQNKS</sequence>
<comment type="caution">
    <text evidence="6">The sequence shown here is derived from an EMBL/GenBank/DDBJ whole genome shotgun (WGS) entry which is preliminary data.</text>
</comment>
<dbReference type="InterPro" id="IPR003660">
    <property type="entry name" value="HAMP_dom"/>
</dbReference>
<dbReference type="Pfam" id="PF00672">
    <property type="entry name" value="HAMP"/>
    <property type="match status" value="1"/>
</dbReference>
<evidence type="ECO:0000313" key="6">
    <source>
        <dbReference type="EMBL" id="MCY1713290.1"/>
    </source>
</evidence>
<dbReference type="InterPro" id="IPR050640">
    <property type="entry name" value="Bact_2-comp_sensor_kinase"/>
</dbReference>
<dbReference type="SUPFAM" id="SSF55874">
    <property type="entry name" value="ATPase domain of HSP90 chaperone/DNA topoisomerase II/histidine kinase"/>
    <property type="match status" value="1"/>
</dbReference>
<protein>
    <submittedName>
        <fullName evidence="6">Sensor histidine kinase</fullName>
    </submittedName>
</protein>
<dbReference type="InterPro" id="IPR010559">
    <property type="entry name" value="Sig_transdc_His_kin_internal"/>
</dbReference>
<dbReference type="Pfam" id="PF06580">
    <property type="entry name" value="His_kinase"/>
    <property type="match status" value="1"/>
</dbReference>
<evidence type="ECO:0000256" key="2">
    <source>
        <dbReference type="ARBA" id="ARBA00022553"/>
    </source>
</evidence>
<proteinExistence type="predicted"/>
<feature type="transmembrane region" description="Helical" evidence="4">
    <location>
        <begin position="300"/>
        <end position="321"/>
    </location>
</feature>
<feature type="domain" description="HAMP" evidence="5">
    <location>
        <begin position="322"/>
        <end position="375"/>
    </location>
</feature>
<comment type="subcellular location">
    <subcellularLocation>
        <location evidence="1">Membrane</location>
    </subcellularLocation>
</comment>
<evidence type="ECO:0000313" key="7">
    <source>
        <dbReference type="Proteomes" id="UP001082703"/>
    </source>
</evidence>
<dbReference type="EMBL" id="JAPOHA010000003">
    <property type="protein sequence ID" value="MCY1713290.1"/>
    <property type="molecule type" value="Genomic_DNA"/>
</dbReference>
<dbReference type="GO" id="GO:0016301">
    <property type="term" value="F:kinase activity"/>
    <property type="evidence" value="ECO:0007669"/>
    <property type="project" value="UniProtKB-KW"/>
</dbReference>
<name>A0ABT4BSJ2_9FIRM</name>
<accession>A0ABT4BSJ2</accession>
<dbReference type="SMART" id="SM00304">
    <property type="entry name" value="HAMP"/>
    <property type="match status" value="1"/>
</dbReference>
<dbReference type="SUPFAM" id="SSF158472">
    <property type="entry name" value="HAMP domain-like"/>
    <property type="match status" value="1"/>
</dbReference>
<gene>
    <name evidence="6" type="ORF">OUY18_03335</name>
</gene>
<evidence type="ECO:0000256" key="1">
    <source>
        <dbReference type="ARBA" id="ARBA00004370"/>
    </source>
</evidence>
<organism evidence="6 7">
    <name type="scientific">Caproiciproducens galactitolivorans</name>
    <dbReference type="NCBI Taxonomy" id="642589"/>
    <lineage>
        <taxon>Bacteria</taxon>
        <taxon>Bacillati</taxon>
        <taxon>Bacillota</taxon>
        <taxon>Clostridia</taxon>
        <taxon>Eubacteriales</taxon>
        <taxon>Acutalibacteraceae</taxon>
        <taxon>Caproiciproducens</taxon>
    </lineage>
</organism>
<keyword evidence="3" id="KW-0808">Transferase</keyword>
<dbReference type="CDD" id="cd18774">
    <property type="entry name" value="PDC2_HK_sensor"/>
    <property type="match status" value="1"/>
</dbReference>
<dbReference type="PANTHER" id="PTHR34220:SF7">
    <property type="entry name" value="SENSOR HISTIDINE KINASE YPDA"/>
    <property type="match status" value="1"/>
</dbReference>
<dbReference type="Proteomes" id="UP001082703">
    <property type="component" value="Unassembled WGS sequence"/>
</dbReference>
<feature type="transmembrane region" description="Helical" evidence="4">
    <location>
        <begin position="15"/>
        <end position="38"/>
    </location>
</feature>
<dbReference type="RefSeq" id="WP_268057297.1">
    <property type="nucleotide sequence ID" value="NZ_JAPOHA010000003.1"/>
</dbReference>
<evidence type="ECO:0000256" key="3">
    <source>
        <dbReference type="ARBA" id="ARBA00022679"/>
    </source>
</evidence>
<reference evidence="6 7" key="1">
    <citation type="submission" date="2022-11" db="EMBL/GenBank/DDBJ databases">
        <authorList>
            <person name="Caiyu Z."/>
        </authorList>
    </citation>
    <scope>NUCLEOTIDE SEQUENCE [LARGE SCALE GENOMIC DNA]</scope>
    <source>
        <strain evidence="6 7">YR-4</strain>
    </source>
</reference>
<keyword evidence="6" id="KW-0418">Kinase</keyword>
<evidence type="ECO:0000256" key="4">
    <source>
        <dbReference type="SAM" id="Phobius"/>
    </source>
</evidence>
<dbReference type="PANTHER" id="PTHR34220">
    <property type="entry name" value="SENSOR HISTIDINE KINASE YPDA"/>
    <property type="match status" value="1"/>
</dbReference>
<dbReference type="Gene3D" id="6.10.340.10">
    <property type="match status" value="1"/>
</dbReference>
<dbReference type="Gene3D" id="3.30.565.10">
    <property type="entry name" value="Histidine kinase-like ATPase, C-terminal domain"/>
    <property type="match status" value="1"/>
</dbReference>
<evidence type="ECO:0000259" key="5">
    <source>
        <dbReference type="PROSITE" id="PS50885"/>
    </source>
</evidence>
<keyword evidence="4" id="KW-0472">Membrane</keyword>
<keyword evidence="2" id="KW-0597">Phosphoprotein</keyword>
<keyword evidence="7" id="KW-1185">Reference proteome</keyword>
<keyword evidence="4" id="KW-1133">Transmembrane helix</keyword>
<keyword evidence="4" id="KW-0812">Transmembrane</keyword>
<dbReference type="PROSITE" id="PS50885">
    <property type="entry name" value="HAMP"/>
    <property type="match status" value="1"/>
</dbReference>